<dbReference type="Pfam" id="PF04127">
    <property type="entry name" value="DFP"/>
    <property type="match status" value="1"/>
</dbReference>
<dbReference type="EC" id="4.1.1.36" evidence="3"/>
<dbReference type="InterPro" id="IPR036551">
    <property type="entry name" value="Flavin_trans-like"/>
</dbReference>
<comment type="cofactor">
    <cofactor evidence="3">
        <name>FMN</name>
        <dbReference type="ChEBI" id="CHEBI:58210"/>
    </cofactor>
    <text evidence="3">Binds 1 FMN per subunit.</text>
</comment>
<comment type="function">
    <text evidence="4">Catalyzes two steps in the biosynthesis of coenzyme A. In the first step cysteine is conjugated to 4'-phosphopantothenate to form 4-phosphopantothenoylcysteine, in the latter compound is decarboxylated to form 4'-phosphopantotheine.</text>
</comment>
<dbReference type="GO" id="GO:0015937">
    <property type="term" value="P:coenzyme A biosynthetic process"/>
    <property type="evidence" value="ECO:0007669"/>
    <property type="project" value="UniProtKB-UniRule"/>
</dbReference>
<comment type="catalytic activity">
    <reaction evidence="3 4">
        <text>(R)-4'-phosphopantothenate + L-cysteine + CTP = N-[(R)-4-phosphopantothenoyl]-L-cysteine + CMP + diphosphate + H(+)</text>
        <dbReference type="Rhea" id="RHEA:19397"/>
        <dbReference type="ChEBI" id="CHEBI:10986"/>
        <dbReference type="ChEBI" id="CHEBI:15378"/>
        <dbReference type="ChEBI" id="CHEBI:33019"/>
        <dbReference type="ChEBI" id="CHEBI:35235"/>
        <dbReference type="ChEBI" id="CHEBI:37563"/>
        <dbReference type="ChEBI" id="CHEBI:59458"/>
        <dbReference type="ChEBI" id="CHEBI:60377"/>
        <dbReference type="EC" id="6.3.2.5"/>
    </reaction>
</comment>
<evidence type="ECO:0000256" key="2">
    <source>
        <dbReference type="ARBA" id="ARBA00023239"/>
    </source>
</evidence>
<dbReference type="SUPFAM" id="SSF102645">
    <property type="entry name" value="CoaB-like"/>
    <property type="match status" value="1"/>
</dbReference>
<dbReference type="KEGG" id="fiy:BN1229_v1_1203"/>
<feature type="binding site" evidence="3">
    <location>
        <position position="345"/>
    </location>
    <ligand>
        <name>CTP</name>
        <dbReference type="ChEBI" id="CHEBI:37563"/>
    </ligand>
</feature>
<dbReference type="Proteomes" id="UP000033187">
    <property type="component" value="Chromosome 1"/>
</dbReference>
<evidence type="ECO:0000259" key="5">
    <source>
        <dbReference type="Pfam" id="PF02441"/>
    </source>
</evidence>
<gene>
    <name evidence="7" type="primary">dfp</name>
    <name evidence="3" type="synonym">coaBC</name>
    <name evidence="7" type="ORF">YBN1229_v1_1203</name>
</gene>
<evidence type="ECO:0000313" key="8">
    <source>
        <dbReference type="Proteomes" id="UP000033187"/>
    </source>
</evidence>
<dbReference type="PANTHER" id="PTHR14359:SF6">
    <property type="entry name" value="PHOSPHOPANTOTHENOYLCYSTEINE DECARBOXYLASE"/>
    <property type="match status" value="1"/>
</dbReference>
<feature type="region of interest" description="Phosphopantothenoylcysteine decarboxylase" evidence="3">
    <location>
        <begin position="1"/>
        <end position="191"/>
    </location>
</feature>
<dbReference type="GO" id="GO:0004633">
    <property type="term" value="F:phosphopantothenoylcysteine decarboxylase activity"/>
    <property type="evidence" value="ECO:0007669"/>
    <property type="project" value="UniProtKB-UniRule"/>
</dbReference>
<feature type="domain" description="DNA/pantothenate metabolism flavoprotein C-terminal" evidence="6">
    <location>
        <begin position="187"/>
        <end position="398"/>
    </location>
</feature>
<keyword evidence="3" id="KW-0460">Magnesium</keyword>
<dbReference type="AlphaFoldDB" id="A0A0D6JCL0"/>
<dbReference type="Gene3D" id="3.40.50.1950">
    <property type="entry name" value="Flavin prenyltransferase-like"/>
    <property type="match status" value="1"/>
</dbReference>
<feature type="binding site" evidence="3">
    <location>
        <position position="327"/>
    </location>
    <ligand>
        <name>CTP</name>
        <dbReference type="ChEBI" id="CHEBI:37563"/>
    </ligand>
</feature>
<keyword evidence="3" id="KW-0511">Multifunctional enzyme</keyword>
<dbReference type="InterPro" id="IPR007085">
    <property type="entry name" value="DNA/pantothenate-metab_flavo_C"/>
</dbReference>
<reference evidence="8" key="1">
    <citation type="submission" date="2015-02" db="EMBL/GenBank/DDBJ databases">
        <authorList>
            <person name="Chooi Y.-H."/>
        </authorList>
    </citation>
    <scope>NUCLEOTIDE SEQUENCE [LARGE SCALE GENOMIC DNA]</scope>
    <source>
        <strain evidence="8">strain Y</strain>
    </source>
</reference>
<dbReference type="UniPathway" id="UPA00241">
    <property type="reaction ID" value="UER00353"/>
</dbReference>
<dbReference type="HAMAP" id="MF_02225">
    <property type="entry name" value="CoaBC"/>
    <property type="match status" value="1"/>
</dbReference>
<keyword evidence="3 4" id="KW-0436">Ligase</keyword>
<name>A0A0D6JCL0_9HYPH</name>
<evidence type="ECO:0000256" key="3">
    <source>
        <dbReference type="HAMAP-Rule" id="MF_02225"/>
    </source>
</evidence>
<keyword evidence="3" id="KW-0479">Metal-binding</keyword>
<dbReference type="GO" id="GO:0010181">
    <property type="term" value="F:FMN binding"/>
    <property type="evidence" value="ECO:0007669"/>
    <property type="project" value="UniProtKB-UniRule"/>
</dbReference>
<comment type="catalytic activity">
    <reaction evidence="3 4">
        <text>N-[(R)-4-phosphopantothenoyl]-L-cysteine + H(+) = (R)-4'-phosphopantetheine + CO2</text>
        <dbReference type="Rhea" id="RHEA:16793"/>
        <dbReference type="ChEBI" id="CHEBI:15378"/>
        <dbReference type="ChEBI" id="CHEBI:16526"/>
        <dbReference type="ChEBI" id="CHEBI:59458"/>
        <dbReference type="ChEBI" id="CHEBI:61723"/>
        <dbReference type="EC" id="4.1.1.36"/>
    </reaction>
</comment>
<dbReference type="Gene3D" id="3.40.50.10300">
    <property type="entry name" value="CoaB-like"/>
    <property type="match status" value="1"/>
</dbReference>
<feature type="binding site" evidence="3">
    <location>
        <position position="341"/>
    </location>
    <ligand>
        <name>CTP</name>
        <dbReference type="ChEBI" id="CHEBI:37563"/>
    </ligand>
</feature>
<organism evidence="7 8">
    <name type="scientific">Candidatus Filomicrobium marinum</name>
    <dbReference type="NCBI Taxonomy" id="1608628"/>
    <lineage>
        <taxon>Bacteria</taxon>
        <taxon>Pseudomonadati</taxon>
        <taxon>Pseudomonadota</taxon>
        <taxon>Alphaproteobacteria</taxon>
        <taxon>Hyphomicrobiales</taxon>
        <taxon>Hyphomicrobiaceae</taxon>
        <taxon>Filomicrobium</taxon>
    </lineage>
</organism>
<feature type="region of interest" description="Phosphopantothenate--cysteine ligase" evidence="3">
    <location>
        <begin position="192"/>
        <end position="407"/>
    </location>
</feature>
<dbReference type="PANTHER" id="PTHR14359">
    <property type="entry name" value="HOMO-OLIGOMERIC FLAVIN CONTAINING CYS DECARBOXYLASE FAMILY"/>
    <property type="match status" value="1"/>
</dbReference>
<dbReference type="GO" id="GO:0015941">
    <property type="term" value="P:pantothenate catabolic process"/>
    <property type="evidence" value="ECO:0007669"/>
    <property type="project" value="InterPro"/>
</dbReference>
<keyword evidence="2 3" id="KW-0456">Lyase</keyword>
<keyword evidence="3 4" id="KW-0288">FMN</keyword>
<dbReference type="EMBL" id="LN829119">
    <property type="protein sequence ID" value="CPR17330.1"/>
    <property type="molecule type" value="Genomic_DNA"/>
</dbReference>
<feature type="binding site" evidence="3">
    <location>
        <position position="289"/>
    </location>
    <ligand>
        <name>CTP</name>
        <dbReference type="ChEBI" id="CHEBI:37563"/>
    </ligand>
</feature>
<comment type="caution">
    <text evidence="3">Lacks conserved residue(s) required for the propagation of feature annotation.</text>
</comment>
<feature type="binding site" evidence="3">
    <location>
        <position position="279"/>
    </location>
    <ligand>
        <name>CTP</name>
        <dbReference type="ChEBI" id="CHEBI:37563"/>
    </ligand>
</feature>
<comment type="similarity">
    <text evidence="3 4">In the C-terminal section; belongs to the PPC synthetase family.</text>
</comment>
<dbReference type="InterPro" id="IPR035929">
    <property type="entry name" value="CoaB-like_sf"/>
</dbReference>
<sequence length="407" mass="43306">MEAKRIVLIMGGGIAAYKCLDLIRRLRERGVDVRVVMTRAAQQFVTPLSVSALSNDRVFTDLFDLDDEREIGHIRLSRLCDLIVVAPATADLIAKAANGHADDLASAVLLASDKQILMAPAMNPKMWLNPATQRNVRQLEADGISFIGPAVGEMAESGEAGPGRLVEPAELLAAIEARLHPSSSGSLAGRHVLITSGPTHEPIDPVRYIANRSSGKQGHAIAAAAIAAGARVTLVSGPVTLGAPAGATTVQVQTAEEMLNAVRAALPADVAIFCAAVADWRAASPADEKIKKTGDGEKPQLELVENPDILKTIAHMKTGRPNLIVGFAAETENVIAFATRKRRNKGADWTVANDVSTHTGVMGGDRNRVHLITETGVDSWPEMSKREVAETLIARISALLHDKARRV</sequence>
<comment type="cofactor">
    <cofactor evidence="3">
        <name>Mg(2+)</name>
        <dbReference type="ChEBI" id="CHEBI:18420"/>
    </cofactor>
</comment>
<evidence type="ECO:0000259" key="6">
    <source>
        <dbReference type="Pfam" id="PF04127"/>
    </source>
</evidence>
<evidence type="ECO:0000256" key="1">
    <source>
        <dbReference type="ARBA" id="ARBA00022793"/>
    </source>
</evidence>
<comment type="similarity">
    <text evidence="3 4">In the N-terminal section; belongs to the HFCD (homo-oligomeric flavin containing Cys decarboxylase) superfamily.</text>
</comment>
<feature type="domain" description="Flavoprotein" evidence="5">
    <location>
        <begin position="4"/>
        <end position="152"/>
    </location>
</feature>
<keyword evidence="3 4" id="KW-0285">Flavoprotein</keyword>
<dbReference type="EC" id="6.3.2.5" evidence="3"/>
<dbReference type="GO" id="GO:0004632">
    <property type="term" value="F:phosphopantothenate--cysteine ligase activity"/>
    <property type="evidence" value="ECO:0007669"/>
    <property type="project" value="UniProtKB-UniRule"/>
</dbReference>
<accession>A0A0D6JCL0</accession>
<dbReference type="GO" id="GO:0046872">
    <property type="term" value="F:metal ion binding"/>
    <property type="evidence" value="ECO:0007669"/>
    <property type="project" value="UniProtKB-KW"/>
</dbReference>
<dbReference type="InterPro" id="IPR005252">
    <property type="entry name" value="CoaBC"/>
</dbReference>
<comment type="pathway">
    <text evidence="3 4">Cofactor biosynthesis; coenzyme A biosynthesis; CoA from (R)-pantothenate: step 3/5.</text>
</comment>
<dbReference type="GO" id="GO:0071513">
    <property type="term" value="C:phosphopantothenoylcysteine decarboxylase complex"/>
    <property type="evidence" value="ECO:0007669"/>
    <property type="project" value="TreeGrafter"/>
</dbReference>
<feature type="binding site" evidence="3">
    <location>
        <begin position="307"/>
        <end position="310"/>
    </location>
    <ligand>
        <name>CTP</name>
        <dbReference type="ChEBI" id="CHEBI:37563"/>
    </ligand>
</feature>
<comment type="pathway">
    <text evidence="3 4">Cofactor biosynthesis; coenzyme A biosynthesis; CoA from (R)-pantothenate: step 2/5.</text>
</comment>
<dbReference type="InterPro" id="IPR003382">
    <property type="entry name" value="Flavoprotein"/>
</dbReference>
<keyword evidence="8" id="KW-1185">Reference proteome</keyword>
<dbReference type="KEGG" id="fil:BN1229_v1_1205"/>
<dbReference type="NCBIfam" id="TIGR00521">
    <property type="entry name" value="coaBC_dfp"/>
    <property type="match status" value="1"/>
</dbReference>
<dbReference type="Pfam" id="PF02441">
    <property type="entry name" value="Flavoprotein"/>
    <property type="match status" value="1"/>
</dbReference>
<comment type="function">
    <text evidence="3">Catalyzes two sequential steps in the biosynthesis of coenzyme A. In the first step cysteine is conjugated to 4'-phosphopantothenate to form 4-phosphopantothenoylcysteine. In the second step the latter compound is decarboxylated to form 4'-phosphopantotheine.</text>
</comment>
<keyword evidence="1 3" id="KW-0210">Decarboxylase</keyword>
<evidence type="ECO:0000256" key="4">
    <source>
        <dbReference type="RuleBase" id="RU364078"/>
    </source>
</evidence>
<evidence type="ECO:0000313" key="7">
    <source>
        <dbReference type="EMBL" id="CPR17330.1"/>
    </source>
</evidence>
<protein>
    <recommendedName>
        <fullName evidence="3">Coenzyme A biosynthesis bifunctional protein CoaBC</fullName>
    </recommendedName>
    <alternativeName>
        <fullName evidence="3">DNA/pantothenate metabolism flavoprotein</fullName>
    </alternativeName>
    <alternativeName>
        <fullName evidence="3">Phosphopantothenoylcysteine synthetase/decarboxylase</fullName>
        <shortName evidence="3">PPCS-PPCDC</shortName>
    </alternativeName>
    <domain>
        <recommendedName>
            <fullName evidence="3">Phosphopantothenoylcysteine decarboxylase</fullName>
            <shortName evidence="3">PPC decarboxylase</shortName>
            <shortName evidence="3">PPC-DC</shortName>
            <ecNumber evidence="3">4.1.1.36</ecNumber>
        </recommendedName>
        <alternativeName>
            <fullName evidence="3">CoaC</fullName>
        </alternativeName>
    </domain>
    <domain>
        <recommendedName>
            <fullName evidence="3">Phosphopantothenate--cysteine ligase</fullName>
            <ecNumber evidence="3">6.3.2.5</ecNumber>
        </recommendedName>
        <alternativeName>
            <fullName evidence="3">CoaB</fullName>
        </alternativeName>
        <alternativeName>
            <fullName evidence="3">Phosphopantothenoylcysteine synthetase</fullName>
            <shortName evidence="3">PPC synthetase</shortName>
            <shortName evidence="3">PPC-S</shortName>
        </alternativeName>
    </domain>
</protein>
<dbReference type="SUPFAM" id="SSF52507">
    <property type="entry name" value="Homo-oligomeric flavin-containing Cys decarboxylases, HFCD"/>
    <property type="match status" value="1"/>
</dbReference>
<proteinExistence type="inferred from homology"/>